<dbReference type="SUPFAM" id="SSF50447">
    <property type="entry name" value="Translation proteins"/>
    <property type="match status" value="1"/>
</dbReference>
<feature type="domain" description="RimM N-terminal" evidence="6">
    <location>
        <begin position="6"/>
        <end position="87"/>
    </location>
</feature>
<sequence length="167" mass="19223">MEQVIVGKIVNTHGIKGELKVKTSTDFIEERFAKGAHLYIDENGVKKEMIVKSHRFHKGHVLVCFEGYQDINLVEKYKGCLLYADKDVDLLDEGEYYVGDLIGCEVYNQGELIGKVKDIQLYEHHDLLVVEGKQKIMIPYVDAFVEAEDIENKRIDVHLIEGFYDED</sequence>
<organism evidence="8 9">
    <name type="scientific">Longibaculum muris</name>
    <dbReference type="NCBI Taxonomy" id="1796628"/>
    <lineage>
        <taxon>Bacteria</taxon>
        <taxon>Bacillati</taxon>
        <taxon>Bacillota</taxon>
        <taxon>Erysipelotrichia</taxon>
        <taxon>Erysipelotrichales</taxon>
        <taxon>Coprobacillaceae</taxon>
        <taxon>Longibaculum</taxon>
    </lineage>
</organism>
<evidence type="ECO:0000256" key="5">
    <source>
        <dbReference type="HAMAP-Rule" id="MF_00014"/>
    </source>
</evidence>
<dbReference type="PANTHER" id="PTHR33692:SF1">
    <property type="entry name" value="RIBOSOME MATURATION FACTOR RIMM"/>
    <property type="match status" value="1"/>
</dbReference>
<comment type="subunit">
    <text evidence="5">Binds ribosomal protein uS19.</text>
</comment>
<evidence type="ECO:0000256" key="2">
    <source>
        <dbReference type="ARBA" id="ARBA00022517"/>
    </source>
</evidence>
<dbReference type="Gene3D" id="2.30.30.240">
    <property type="entry name" value="PRC-barrel domain"/>
    <property type="match status" value="1"/>
</dbReference>
<dbReference type="InterPro" id="IPR002676">
    <property type="entry name" value="RimM_N"/>
</dbReference>
<comment type="similarity">
    <text evidence="5">Belongs to the RimM family.</text>
</comment>
<evidence type="ECO:0000259" key="6">
    <source>
        <dbReference type="Pfam" id="PF01782"/>
    </source>
</evidence>
<comment type="caution">
    <text evidence="8">The sequence shown here is derived from an EMBL/GenBank/DDBJ whole genome shotgun (WGS) entry which is preliminary data.</text>
</comment>
<proteinExistence type="inferred from homology"/>
<evidence type="ECO:0000259" key="7">
    <source>
        <dbReference type="Pfam" id="PF24986"/>
    </source>
</evidence>
<dbReference type="InterPro" id="IPR011961">
    <property type="entry name" value="RimM"/>
</dbReference>
<dbReference type="InterPro" id="IPR011033">
    <property type="entry name" value="PRC_barrel-like_sf"/>
</dbReference>
<dbReference type="GO" id="GO:0043022">
    <property type="term" value="F:ribosome binding"/>
    <property type="evidence" value="ECO:0007669"/>
    <property type="project" value="InterPro"/>
</dbReference>
<dbReference type="EMBL" id="SMCQ01000015">
    <property type="protein sequence ID" value="TCV96976.1"/>
    <property type="molecule type" value="Genomic_DNA"/>
</dbReference>
<evidence type="ECO:0000256" key="1">
    <source>
        <dbReference type="ARBA" id="ARBA00022490"/>
    </source>
</evidence>
<dbReference type="Pfam" id="PF01782">
    <property type="entry name" value="RimM"/>
    <property type="match status" value="1"/>
</dbReference>
<dbReference type="SUPFAM" id="SSF50346">
    <property type="entry name" value="PRC-barrel domain"/>
    <property type="match status" value="1"/>
</dbReference>
<comment type="domain">
    <text evidence="5">The PRC barrel domain binds ribosomal protein uS19.</text>
</comment>
<dbReference type="GO" id="GO:0005840">
    <property type="term" value="C:ribosome"/>
    <property type="evidence" value="ECO:0007669"/>
    <property type="project" value="InterPro"/>
</dbReference>
<comment type="subcellular location">
    <subcellularLocation>
        <location evidence="5">Cytoplasm</location>
    </subcellularLocation>
</comment>
<evidence type="ECO:0000313" key="9">
    <source>
        <dbReference type="Proteomes" id="UP000295515"/>
    </source>
</evidence>
<protein>
    <recommendedName>
        <fullName evidence="5">Ribosome maturation factor RimM</fullName>
    </recommendedName>
</protein>
<gene>
    <name evidence="5" type="primary">rimM</name>
    <name evidence="8" type="ORF">EDD60_11555</name>
</gene>
<dbReference type="InterPro" id="IPR009000">
    <property type="entry name" value="Transl_B-barrel_sf"/>
</dbReference>
<dbReference type="Gene3D" id="2.40.30.60">
    <property type="entry name" value="RimM"/>
    <property type="match status" value="1"/>
</dbReference>
<keyword evidence="3 5" id="KW-0698">rRNA processing</keyword>
<evidence type="ECO:0000256" key="3">
    <source>
        <dbReference type="ARBA" id="ARBA00022552"/>
    </source>
</evidence>
<dbReference type="PANTHER" id="PTHR33692">
    <property type="entry name" value="RIBOSOME MATURATION FACTOR RIMM"/>
    <property type="match status" value="1"/>
</dbReference>
<dbReference type="InterPro" id="IPR036976">
    <property type="entry name" value="RimM_N_sf"/>
</dbReference>
<dbReference type="Proteomes" id="UP000295515">
    <property type="component" value="Unassembled WGS sequence"/>
</dbReference>
<keyword evidence="9" id="KW-1185">Reference proteome</keyword>
<dbReference type="AlphaFoldDB" id="A0A4R3YWS9"/>
<evidence type="ECO:0000313" key="8">
    <source>
        <dbReference type="EMBL" id="TCV96976.1"/>
    </source>
</evidence>
<keyword evidence="1 5" id="KW-0963">Cytoplasm</keyword>
<feature type="domain" description="Ribosome maturation factor RimM PRC barrel" evidence="7">
    <location>
        <begin position="100"/>
        <end position="162"/>
    </location>
</feature>
<dbReference type="NCBIfam" id="TIGR02273">
    <property type="entry name" value="16S_RimM"/>
    <property type="match status" value="1"/>
</dbReference>
<keyword evidence="2 5" id="KW-0690">Ribosome biogenesis</keyword>
<dbReference type="Pfam" id="PF24986">
    <property type="entry name" value="PRC_RimM"/>
    <property type="match status" value="1"/>
</dbReference>
<comment type="function">
    <text evidence="5">An accessory protein needed during the final step in the assembly of 30S ribosomal subunit, possibly for assembly of the head region. Essential for efficient processing of 16S rRNA. May be needed both before and after RbfA during the maturation of 16S rRNA. It has affinity for free ribosomal 30S subunits but not for 70S ribosomes.</text>
</comment>
<evidence type="ECO:0000256" key="4">
    <source>
        <dbReference type="ARBA" id="ARBA00023186"/>
    </source>
</evidence>
<reference evidence="8 9" key="1">
    <citation type="submission" date="2019-03" db="EMBL/GenBank/DDBJ databases">
        <title>Genomic Encyclopedia of Type Strains, Phase IV (KMG-IV): sequencing the most valuable type-strain genomes for metagenomic binning, comparative biology and taxonomic classification.</title>
        <authorList>
            <person name="Goeker M."/>
        </authorList>
    </citation>
    <scope>NUCLEOTIDE SEQUENCE [LARGE SCALE GENOMIC DNA]</scope>
    <source>
        <strain evidence="8 9">DSM 29487</strain>
    </source>
</reference>
<dbReference type="RefSeq" id="WP_066451008.1">
    <property type="nucleotide sequence ID" value="NZ_CAUWFI010000034.1"/>
</dbReference>
<dbReference type="GO" id="GO:0005737">
    <property type="term" value="C:cytoplasm"/>
    <property type="evidence" value="ECO:0007669"/>
    <property type="project" value="UniProtKB-SubCell"/>
</dbReference>
<dbReference type="GO" id="GO:0006364">
    <property type="term" value="P:rRNA processing"/>
    <property type="evidence" value="ECO:0007669"/>
    <property type="project" value="UniProtKB-UniRule"/>
</dbReference>
<dbReference type="HAMAP" id="MF_00014">
    <property type="entry name" value="Ribosome_mat_RimM"/>
    <property type="match status" value="1"/>
</dbReference>
<dbReference type="InterPro" id="IPR056792">
    <property type="entry name" value="PRC_RimM"/>
</dbReference>
<keyword evidence="4 5" id="KW-0143">Chaperone</keyword>
<dbReference type="GO" id="GO:0042274">
    <property type="term" value="P:ribosomal small subunit biogenesis"/>
    <property type="evidence" value="ECO:0007669"/>
    <property type="project" value="UniProtKB-UniRule"/>
</dbReference>
<accession>A0A4R3YWS9</accession>
<name>A0A4R3YWS9_9FIRM</name>
<dbReference type="GeneID" id="98915885"/>